<evidence type="ECO:0000256" key="1">
    <source>
        <dbReference type="SAM" id="MobiDB-lite"/>
    </source>
</evidence>
<dbReference type="InterPro" id="IPR045750">
    <property type="entry name" value="DUF6178"/>
</dbReference>
<evidence type="ECO:0000313" key="3">
    <source>
        <dbReference type="Proteomes" id="UP000443582"/>
    </source>
</evidence>
<feature type="compositionally biased region" description="Basic and acidic residues" evidence="1">
    <location>
        <begin position="1"/>
        <end position="15"/>
    </location>
</feature>
<keyword evidence="3" id="KW-1185">Reference proteome</keyword>
<protein>
    <submittedName>
        <fullName evidence="2">Uncharacterized protein</fullName>
    </submittedName>
</protein>
<dbReference type="RefSeq" id="WP_115363156.1">
    <property type="nucleotide sequence ID" value="NZ_QDKL01000003.1"/>
</dbReference>
<sequence>MTNDSKNKKEIKDNSKNNPENASLPNTDVINLILKESKAYTSMELVNSYISKGESLEKLPVQPLYVSIKALPIEVKTHALSLLSKEQRETFYDIDLWSKDDLDINEFSSWVSSVAKSPDDHIRYEFIESDQFILFLKGRFNVWTFDVEDPEYPDHDNYFLTEDNLLLFEFDEENEIVDEVRQLIRDLYTKVGVEKAYQHLFKMISEDYMIYNENQYQAKKERLREYGFVDYFDALEVMNAFPSISHIDFFIKKREPLTGNISTLGKLQTLHQNSIIAFEKNSGSIHEELSKVSDEKRFNYLHFNFIRMLNASMEYYGVLKDGPVAMTRIGNQNRELVLLGMSYINEQRSFDNESLFDYFDFTDIYKIGNSLIRILQKDVKKALRNNLMEDSTDNFLGASFDLFLDDFFSDLVKYRDDDNKIVVVNNAEVWRKLQSKCNLLRELMPFIKGLKETYLSLKDDGLLSDNYYLNYDVNSIDFEAIILSTFINFSLEKFKKDDSRKMGVSIEEFKDFLGKSKLSEGIFDNPYIEEKIALFAQTFGLDKIDNIHAYIMKILHDHLSGYEFENLRDDEFKHIGGPIIFNTLS</sequence>
<name>A0ABY0IE66_9BACT</name>
<organism evidence="2 3">
    <name type="scientific">Halobacteriovorax vibrionivorans</name>
    <dbReference type="NCBI Taxonomy" id="2152716"/>
    <lineage>
        <taxon>Bacteria</taxon>
        <taxon>Pseudomonadati</taxon>
        <taxon>Bdellovibrionota</taxon>
        <taxon>Bacteriovoracia</taxon>
        <taxon>Bacteriovoracales</taxon>
        <taxon>Halobacteriovoraceae</taxon>
        <taxon>Halobacteriovorax</taxon>
    </lineage>
</organism>
<gene>
    <name evidence="2" type="ORF">DAY19_12995</name>
</gene>
<accession>A0ABY0IE66</accession>
<proteinExistence type="predicted"/>
<evidence type="ECO:0000313" key="2">
    <source>
        <dbReference type="EMBL" id="RZF20895.1"/>
    </source>
</evidence>
<reference evidence="3" key="1">
    <citation type="journal article" date="2019" name="Int. J. Syst. Evol. Microbiol.">
        <title>Halobacteriovorax valvorus sp. nov., a novel prokaryotic predator isolated from coastal seawater of China.</title>
        <authorList>
            <person name="Chen M.-X."/>
        </authorList>
    </citation>
    <scope>NUCLEOTIDE SEQUENCE [LARGE SCALE GENOMIC DNA]</scope>
    <source>
        <strain evidence="3">BL9</strain>
    </source>
</reference>
<dbReference type="Pfam" id="PF19676">
    <property type="entry name" value="DUF6178"/>
    <property type="match status" value="1"/>
</dbReference>
<dbReference type="Proteomes" id="UP000443582">
    <property type="component" value="Unassembled WGS sequence"/>
</dbReference>
<feature type="region of interest" description="Disordered" evidence="1">
    <location>
        <begin position="1"/>
        <end position="23"/>
    </location>
</feature>
<dbReference type="EMBL" id="QDKL01000003">
    <property type="protein sequence ID" value="RZF20895.1"/>
    <property type="molecule type" value="Genomic_DNA"/>
</dbReference>
<comment type="caution">
    <text evidence="2">The sequence shown here is derived from an EMBL/GenBank/DDBJ whole genome shotgun (WGS) entry which is preliminary data.</text>
</comment>